<dbReference type="InterPro" id="IPR036629">
    <property type="entry name" value="YjbJ_sf"/>
</dbReference>
<dbReference type="KEGG" id="bsto:C0V70_13775"/>
<feature type="compositionally biased region" description="Polar residues" evidence="1">
    <location>
        <begin position="93"/>
        <end position="104"/>
    </location>
</feature>
<sequence>MLNNQQIQNNWPTIKTQVLSRWNKLSEADVEKTHGSPKSLGQLVHRKYGNNEEFDKTYERICMSSVHSSKSVSPKTEVAPLTSKTLETHPGTGISQADGTSETPVYQEHSSANLDEVFHGDSPERRLNANYAKVDHNPNINREADDELSAYSTSTYSRSSQDDESVDEYYNQLDQNESYADFTSPDEFYPSQDPSVSSDIPLGRDRSSATKLSTAKAAPKSSEVSSNDAKKKM</sequence>
<organism evidence="2 3">
    <name type="scientific">Bacteriovorax stolpii</name>
    <name type="common">Bdellovibrio stolpii</name>
    <dbReference type="NCBI Taxonomy" id="960"/>
    <lineage>
        <taxon>Bacteria</taxon>
        <taxon>Pseudomonadati</taxon>
        <taxon>Bdellovibrionota</taxon>
        <taxon>Bacteriovoracia</taxon>
        <taxon>Bacteriovoracales</taxon>
        <taxon>Bacteriovoracaceae</taxon>
        <taxon>Bacteriovorax</taxon>
    </lineage>
</organism>
<dbReference type="EMBL" id="CP025704">
    <property type="protein sequence ID" value="AUN99151.1"/>
    <property type="molecule type" value="Genomic_DNA"/>
</dbReference>
<protein>
    <submittedName>
        <fullName evidence="2">Uncharacterized protein</fullName>
    </submittedName>
</protein>
<gene>
    <name evidence="2" type="ORF">C0V70_13775</name>
</gene>
<reference evidence="2 3" key="1">
    <citation type="submission" date="2018-01" db="EMBL/GenBank/DDBJ databases">
        <title>Complete genome sequence of Bacteriovorax stolpii DSM12778.</title>
        <authorList>
            <person name="Tang B."/>
            <person name="Chang J."/>
        </authorList>
    </citation>
    <scope>NUCLEOTIDE SEQUENCE [LARGE SCALE GENOMIC DNA]</scope>
    <source>
        <strain evidence="2 3">DSM 12778</strain>
    </source>
</reference>
<dbReference type="Proteomes" id="UP000235584">
    <property type="component" value="Chromosome"/>
</dbReference>
<feature type="region of interest" description="Disordered" evidence="1">
    <location>
        <begin position="175"/>
        <end position="233"/>
    </location>
</feature>
<accession>A0A2K9NUF6</accession>
<evidence type="ECO:0000313" key="3">
    <source>
        <dbReference type="Proteomes" id="UP000235584"/>
    </source>
</evidence>
<evidence type="ECO:0000256" key="1">
    <source>
        <dbReference type="SAM" id="MobiDB-lite"/>
    </source>
</evidence>
<keyword evidence="3" id="KW-1185">Reference proteome</keyword>
<proteinExistence type="predicted"/>
<dbReference type="AlphaFoldDB" id="A0A2K9NUF6"/>
<feature type="compositionally biased region" description="Low complexity" evidence="1">
    <location>
        <begin position="209"/>
        <end position="222"/>
    </location>
</feature>
<evidence type="ECO:0000313" key="2">
    <source>
        <dbReference type="EMBL" id="AUN99151.1"/>
    </source>
</evidence>
<name>A0A2K9NUF6_BACTC</name>
<dbReference type="RefSeq" id="WP_102244442.1">
    <property type="nucleotide sequence ID" value="NZ_CP025704.1"/>
</dbReference>
<dbReference type="Gene3D" id="1.10.1470.10">
    <property type="entry name" value="YjbJ"/>
    <property type="match status" value="1"/>
</dbReference>
<feature type="region of interest" description="Disordered" evidence="1">
    <location>
        <begin position="65"/>
        <end position="104"/>
    </location>
</feature>